<dbReference type="OrthoDB" id="9774191at2"/>
<dbReference type="Gene3D" id="3.30.360.10">
    <property type="entry name" value="Dihydrodipicolinate Reductase, domain 2"/>
    <property type="match status" value="1"/>
</dbReference>
<organism evidence="4 5">
    <name type="scientific">Vibrio aquaticus</name>
    <dbReference type="NCBI Taxonomy" id="2496559"/>
    <lineage>
        <taxon>Bacteria</taxon>
        <taxon>Pseudomonadati</taxon>
        <taxon>Pseudomonadota</taxon>
        <taxon>Gammaproteobacteria</taxon>
        <taxon>Vibrionales</taxon>
        <taxon>Vibrionaceae</taxon>
        <taxon>Vibrio</taxon>
    </lineage>
</organism>
<evidence type="ECO:0000259" key="3">
    <source>
        <dbReference type="Pfam" id="PF01408"/>
    </source>
</evidence>
<dbReference type="GO" id="GO:0000166">
    <property type="term" value="F:nucleotide binding"/>
    <property type="evidence" value="ECO:0007669"/>
    <property type="project" value="InterPro"/>
</dbReference>
<dbReference type="Pfam" id="PF01408">
    <property type="entry name" value="GFO_IDH_MocA"/>
    <property type="match status" value="1"/>
</dbReference>
<proteinExistence type="inferred from homology"/>
<dbReference type="AlphaFoldDB" id="A0A3S0MQZ7"/>
<accession>A0A3S0MQZ7</accession>
<dbReference type="Gene3D" id="3.40.50.720">
    <property type="entry name" value="NAD(P)-binding Rossmann-like Domain"/>
    <property type="match status" value="1"/>
</dbReference>
<dbReference type="InterPro" id="IPR036291">
    <property type="entry name" value="NAD(P)-bd_dom_sf"/>
</dbReference>
<protein>
    <submittedName>
        <fullName evidence="4">Gfo/Idh/MocA family oxidoreductase</fullName>
    </submittedName>
</protein>
<gene>
    <name evidence="4" type="ORF">EJ063_04135</name>
</gene>
<dbReference type="GO" id="GO:0016491">
    <property type="term" value="F:oxidoreductase activity"/>
    <property type="evidence" value="ECO:0007669"/>
    <property type="project" value="UniProtKB-KW"/>
</dbReference>
<reference evidence="4 5" key="1">
    <citation type="submission" date="2018-12" db="EMBL/GenBank/DDBJ databases">
        <title>Vibrio sp. isolated from China Sea.</title>
        <authorList>
            <person name="Li Y."/>
        </authorList>
    </citation>
    <scope>NUCLEOTIDE SEQUENCE [LARGE SCALE GENOMIC DNA]</scope>
    <source>
        <strain evidence="4 5">BEI207</strain>
    </source>
</reference>
<comment type="similarity">
    <text evidence="1">Belongs to the Gfo/Idh/MocA family.</text>
</comment>
<name>A0A3S0MQZ7_9VIBR</name>
<comment type="caution">
    <text evidence="4">The sequence shown here is derived from an EMBL/GenBank/DDBJ whole genome shotgun (WGS) entry which is preliminary data.</text>
</comment>
<dbReference type="SUPFAM" id="SSF51735">
    <property type="entry name" value="NAD(P)-binding Rossmann-fold domains"/>
    <property type="match status" value="1"/>
</dbReference>
<sequence>MRKVKWGIAGLGNIAQRFATALTQYSQHGELVAVSARDLERAQRFGEQFNAEKHYGSYREMAQDPEVEAVYIATVHPYHKALAQLFLSHNKHVLVEKPAFTNLYDWQEMKALAQQQGVLLLEAMKTVTFPAYLQLKSYLREHDLSITSIEASFGNHNYYDPDVFIFNDKLSGGSTLDVGVYSLWLYYDLCHFMGHVPPKPKVKMLASLKQCYVDTDACFTFDGEIKGKISSSISNDLNRCAVLKGADFTITIREKWWNPQVIEIDRQGKKAILESPVSGNGFEFEIDHFSSLVSQNKLDSDILLHQVTERVLATMEEALAESGFGHLTQ</sequence>
<evidence type="ECO:0000256" key="2">
    <source>
        <dbReference type="ARBA" id="ARBA00023002"/>
    </source>
</evidence>
<feature type="domain" description="Gfo/Idh/MocA-like oxidoreductase N-terminal" evidence="3">
    <location>
        <begin position="5"/>
        <end position="120"/>
    </location>
</feature>
<keyword evidence="2" id="KW-0560">Oxidoreductase</keyword>
<dbReference type="PANTHER" id="PTHR22604">
    <property type="entry name" value="OXIDOREDUCTASES"/>
    <property type="match status" value="1"/>
</dbReference>
<dbReference type="PANTHER" id="PTHR22604:SF105">
    <property type="entry name" value="TRANS-1,2-DIHYDROBENZENE-1,2-DIOL DEHYDROGENASE"/>
    <property type="match status" value="1"/>
</dbReference>
<dbReference type="Proteomes" id="UP000268973">
    <property type="component" value="Unassembled WGS sequence"/>
</dbReference>
<evidence type="ECO:0000313" key="5">
    <source>
        <dbReference type="Proteomes" id="UP000268973"/>
    </source>
</evidence>
<dbReference type="RefSeq" id="WP_126572735.1">
    <property type="nucleotide sequence ID" value="NZ_RXZH01000001.1"/>
</dbReference>
<dbReference type="SUPFAM" id="SSF55347">
    <property type="entry name" value="Glyceraldehyde-3-phosphate dehydrogenase-like, C-terminal domain"/>
    <property type="match status" value="1"/>
</dbReference>
<dbReference type="InterPro" id="IPR050984">
    <property type="entry name" value="Gfo/Idh/MocA_domain"/>
</dbReference>
<dbReference type="EMBL" id="RXZH01000001">
    <property type="protein sequence ID" value="RTZ17987.1"/>
    <property type="molecule type" value="Genomic_DNA"/>
</dbReference>
<keyword evidence="5" id="KW-1185">Reference proteome</keyword>
<evidence type="ECO:0000313" key="4">
    <source>
        <dbReference type="EMBL" id="RTZ17987.1"/>
    </source>
</evidence>
<evidence type="ECO:0000256" key="1">
    <source>
        <dbReference type="ARBA" id="ARBA00010928"/>
    </source>
</evidence>
<dbReference type="InterPro" id="IPR000683">
    <property type="entry name" value="Gfo/Idh/MocA-like_OxRdtase_N"/>
</dbReference>